<protein>
    <submittedName>
        <fullName evidence="5">CagE TrbE VirB component of type IV transporter system</fullName>
    </submittedName>
</protein>
<reference evidence="6" key="1">
    <citation type="journal article" date="2011" name="J. Bacteriol.">
        <title>Genome sequences of eight morphologically diverse alphaproteobacteria.</title>
        <authorList>
            <consortium name="US DOE Joint Genome Institute"/>
            <person name="Brown P.J."/>
            <person name="Kysela D.T."/>
            <person name="Buechlein A."/>
            <person name="Hemmerich C."/>
            <person name="Brun Y.V."/>
        </authorList>
    </citation>
    <scope>NUCLEOTIDE SEQUENCE [LARGE SCALE GENOMIC DNA]</scope>
    <source>
        <strain evidence="6">ATCC 49814 / DSM 5838 / IFAM 1418</strain>
    </source>
</reference>
<dbReference type="Pfam" id="PF03135">
    <property type="entry name" value="CagE_TrbE_VirB"/>
    <property type="match status" value="1"/>
</dbReference>
<comment type="similarity">
    <text evidence="1">Belongs to the TrbE/VirB4 family.</text>
</comment>
<organism evidence="5 6">
    <name type="scientific">Hirschia baltica (strain ATCC 49814 / DSM 5838 / IFAM 1418)</name>
    <dbReference type="NCBI Taxonomy" id="582402"/>
    <lineage>
        <taxon>Bacteria</taxon>
        <taxon>Pseudomonadati</taxon>
        <taxon>Pseudomonadota</taxon>
        <taxon>Alphaproteobacteria</taxon>
        <taxon>Hyphomonadales</taxon>
        <taxon>Hyphomonadaceae</taxon>
        <taxon>Hirschia</taxon>
    </lineage>
</organism>
<dbReference type="InterPro" id="IPR027417">
    <property type="entry name" value="P-loop_NTPase"/>
</dbReference>
<dbReference type="RefSeq" id="WP_015826515.1">
    <property type="nucleotide sequence ID" value="NC_012982.1"/>
</dbReference>
<dbReference type="STRING" id="582402.Hbal_0664"/>
<evidence type="ECO:0000313" key="6">
    <source>
        <dbReference type="Proteomes" id="UP000002745"/>
    </source>
</evidence>
<dbReference type="CDD" id="cd01127">
    <property type="entry name" value="TrwB_TraG_TraD_VirD4"/>
    <property type="match status" value="1"/>
</dbReference>
<evidence type="ECO:0000256" key="2">
    <source>
        <dbReference type="ARBA" id="ARBA00022741"/>
    </source>
</evidence>
<feature type="domain" description="AAA+ ATPase" evidence="4">
    <location>
        <begin position="441"/>
        <end position="705"/>
    </location>
</feature>
<sequence>MLNLKEYSETPKLLADYLPWACLVAKGVILNKDGSFQTSFKYRGPDLESSTQEELVSVMARVNNVLRRFGSGWALFFEAVRSDVTNYPISDFPDPASWLIDQERKLQSAELGARFESEYYLTLLWLPPEDSANHAERALIERQNSQETQSWQQILDSFIQHADRVFDLLATSLSDITRLDNDATLTYLHSTISTDPHPLVTPELPVFLDAILADTPFAGGLEPQLGDAHLRTLTILGFPASTLPGILDELNRQGFNYRWCTRFIAMDKSEAESALNKKRRHWFAKRKSIGAVVRESLFNEQAALVDNDADNKATDADAALQELGADLVSYGYVTTTITVAHNDQQIADEYIRKATSIINGRGFTAIKETLNAVEAWLGSLPGHVYANVRQPILHTLNLAHMVPLSAVWAGEERNAHLHAPALIEAQTGGTTPFRLNLHVGDVGHSLIVGPTGAGKSVLLCLLALQWQRYKGAQVFIFDKGRSARAAILSMAGTHIDLGGSNRPSLQPLADLDSDSGASFAADWLAGLCTNEGLVMTPELKAKLWDGISALASAPTCERTLTGLSLMLQDEQLKSALHPYTLEGPHGCLLDSDNDDLSLASNVCFEMEELMHAGKAVAPVITYLFHRLEARFNGKPTLLILDEAWLFLDDPMFAARIREWLKTLRKKNVAVVFATQSLADIANSSIAPALVESCPSRIFLPNERALEPQTKSIYEKFGLNARQIELISTSTPKRDYYYQSPLGCRVFELGLGPIALSLCGSASQADQALMDRIWAETEGEGFLQTWLIEKDLAWAAQLITGSEPATMAAE</sequence>
<dbReference type="HOGENOM" id="CLU_008341_1_0_5"/>
<keyword evidence="6" id="KW-1185">Reference proteome</keyword>
<dbReference type="NCBIfam" id="NF010447">
    <property type="entry name" value="PRK13873.1"/>
    <property type="match status" value="1"/>
</dbReference>
<dbReference type="EMBL" id="CP001678">
    <property type="protein sequence ID" value="ACT58365.1"/>
    <property type="molecule type" value="Genomic_DNA"/>
</dbReference>
<dbReference type="InterPro" id="IPR051162">
    <property type="entry name" value="T4SS_component"/>
</dbReference>
<evidence type="ECO:0000313" key="5">
    <source>
        <dbReference type="EMBL" id="ACT58365.1"/>
    </source>
</evidence>
<name>C6XNW2_HIRBI</name>
<evidence type="ECO:0000259" key="4">
    <source>
        <dbReference type="SMART" id="SM00382"/>
    </source>
</evidence>
<dbReference type="InterPro" id="IPR003593">
    <property type="entry name" value="AAA+_ATPase"/>
</dbReference>
<dbReference type="Proteomes" id="UP000002745">
    <property type="component" value="Chromosome"/>
</dbReference>
<dbReference type="InterPro" id="IPR043964">
    <property type="entry name" value="P-loop_TraG"/>
</dbReference>
<dbReference type="KEGG" id="hba:Hbal_0664"/>
<dbReference type="eggNOG" id="COG3451">
    <property type="taxonomic scope" value="Bacteria"/>
</dbReference>
<dbReference type="CDD" id="cd00267">
    <property type="entry name" value="ABC_ATPase"/>
    <property type="match status" value="1"/>
</dbReference>
<dbReference type="SMART" id="SM00382">
    <property type="entry name" value="AAA"/>
    <property type="match status" value="1"/>
</dbReference>
<evidence type="ECO:0000256" key="3">
    <source>
        <dbReference type="ARBA" id="ARBA00022840"/>
    </source>
</evidence>
<accession>C6XNW2</accession>
<dbReference type="Pfam" id="PF19044">
    <property type="entry name" value="P-loop_TraG"/>
    <property type="match status" value="1"/>
</dbReference>
<dbReference type="PANTHER" id="PTHR30121">
    <property type="entry name" value="UNCHARACTERIZED PROTEIN YJGR-RELATED"/>
    <property type="match status" value="1"/>
</dbReference>
<gene>
    <name evidence="5" type="ordered locus">Hbal_0664</name>
</gene>
<dbReference type="OrthoDB" id="9816422at2"/>
<dbReference type="PANTHER" id="PTHR30121:SF12">
    <property type="entry name" value="TYPE IV SECRETION SYSTEM PROTEIN CAGE"/>
    <property type="match status" value="1"/>
</dbReference>
<dbReference type="InterPro" id="IPR018145">
    <property type="entry name" value="CagE_TrbE_VirB_cntrl_dom"/>
</dbReference>
<dbReference type="AlphaFoldDB" id="C6XNW2"/>
<keyword evidence="3" id="KW-0067">ATP-binding</keyword>
<keyword evidence="2" id="KW-0547">Nucleotide-binding</keyword>
<proteinExistence type="inferred from homology"/>
<dbReference type="Gene3D" id="3.40.50.300">
    <property type="entry name" value="P-loop containing nucleotide triphosphate hydrolases"/>
    <property type="match status" value="2"/>
</dbReference>
<dbReference type="GO" id="GO:0005524">
    <property type="term" value="F:ATP binding"/>
    <property type="evidence" value="ECO:0007669"/>
    <property type="project" value="UniProtKB-KW"/>
</dbReference>
<dbReference type="SUPFAM" id="SSF52540">
    <property type="entry name" value="P-loop containing nucleoside triphosphate hydrolases"/>
    <property type="match status" value="1"/>
</dbReference>
<evidence type="ECO:0000256" key="1">
    <source>
        <dbReference type="ARBA" id="ARBA00006512"/>
    </source>
</evidence>